<dbReference type="Gene3D" id="1.10.10.10">
    <property type="entry name" value="Winged helix-like DNA-binding domain superfamily/Winged helix DNA-binding domain"/>
    <property type="match status" value="1"/>
</dbReference>
<dbReference type="InterPro" id="IPR011006">
    <property type="entry name" value="CheY-like_superfamily"/>
</dbReference>
<dbReference type="SMART" id="SM00448">
    <property type="entry name" value="REC"/>
    <property type="match status" value="1"/>
</dbReference>
<feature type="domain" description="HTH luxR-type" evidence="3">
    <location>
        <begin position="133"/>
        <end position="198"/>
    </location>
</feature>
<dbReference type="InterPro" id="IPR001789">
    <property type="entry name" value="Sig_transdc_resp-reg_receiver"/>
</dbReference>
<dbReference type="Gene3D" id="3.40.50.2300">
    <property type="match status" value="1"/>
</dbReference>
<dbReference type="PRINTS" id="PR00038">
    <property type="entry name" value="HTHLUXR"/>
</dbReference>
<name>A0A1I6R1E9_9SPHI</name>
<dbReference type="InterPro" id="IPR036388">
    <property type="entry name" value="WH-like_DNA-bd_sf"/>
</dbReference>
<dbReference type="Pfam" id="PF00072">
    <property type="entry name" value="Response_reg"/>
    <property type="match status" value="1"/>
</dbReference>
<keyword evidence="2" id="KW-0597">Phosphoprotein</keyword>
<proteinExistence type="predicted"/>
<dbReference type="SUPFAM" id="SSF46894">
    <property type="entry name" value="C-terminal effector domain of the bipartite response regulators"/>
    <property type="match status" value="1"/>
</dbReference>
<dbReference type="GO" id="GO:0003677">
    <property type="term" value="F:DNA binding"/>
    <property type="evidence" value="ECO:0007669"/>
    <property type="project" value="UniProtKB-KW"/>
</dbReference>
<evidence type="ECO:0000256" key="2">
    <source>
        <dbReference type="PROSITE-ProRule" id="PRU00169"/>
    </source>
</evidence>
<evidence type="ECO:0000259" key="4">
    <source>
        <dbReference type="PROSITE" id="PS50110"/>
    </source>
</evidence>
<evidence type="ECO:0000256" key="1">
    <source>
        <dbReference type="ARBA" id="ARBA00023125"/>
    </source>
</evidence>
<dbReference type="PROSITE" id="PS00622">
    <property type="entry name" value="HTH_LUXR_1"/>
    <property type="match status" value="1"/>
</dbReference>
<dbReference type="Proteomes" id="UP000198785">
    <property type="component" value="Unassembled WGS sequence"/>
</dbReference>
<dbReference type="InterPro" id="IPR016032">
    <property type="entry name" value="Sig_transdc_resp-reg_C-effctor"/>
</dbReference>
<feature type="domain" description="Response regulatory" evidence="4">
    <location>
        <begin position="4"/>
        <end position="117"/>
    </location>
</feature>
<dbReference type="InterPro" id="IPR039420">
    <property type="entry name" value="WalR-like"/>
</dbReference>
<evidence type="ECO:0000259" key="3">
    <source>
        <dbReference type="PROSITE" id="PS50043"/>
    </source>
</evidence>
<dbReference type="PROSITE" id="PS50110">
    <property type="entry name" value="RESPONSE_REGULATORY"/>
    <property type="match status" value="1"/>
</dbReference>
<dbReference type="SUPFAM" id="SSF52172">
    <property type="entry name" value="CheY-like"/>
    <property type="match status" value="1"/>
</dbReference>
<dbReference type="InterPro" id="IPR000792">
    <property type="entry name" value="Tscrpt_reg_LuxR_C"/>
</dbReference>
<evidence type="ECO:0000313" key="6">
    <source>
        <dbReference type="Proteomes" id="UP000198785"/>
    </source>
</evidence>
<dbReference type="CDD" id="cd06170">
    <property type="entry name" value="LuxR_C_like"/>
    <property type="match status" value="1"/>
</dbReference>
<dbReference type="STRING" id="683125.SAMN05660206_10316"/>
<accession>A0A1I6R1E9</accession>
<feature type="modified residue" description="4-aspartylphosphate" evidence="2">
    <location>
        <position position="53"/>
    </location>
</feature>
<evidence type="ECO:0000313" key="5">
    <source>
        <dbReference type="EMBL" id="SFS58492.1"/>
    </source>
</evidence>
<dbReference type="GO" id="GO:0006355">
    <property type="term" value="P:regulation of DNA-templated transcription"/>
    <property type="evidence" value="ECO:0007669"/>
    <property type="project" value="InterPro"/>
</dbReference>
<dbReference type="PANTHER" id="PTHR43214">
    <property type="entry name" value="TWO-COMPONENT RESPONSE REGULATOR"/>
    <property type="match status" value="1"/>
</dbReference>
<organism evidence="5 6">
    <name type="scientific">Sphingobacterium wenxiniae</name>
    <dbReference type="NCBI Taxonomy" id="683125"/>
    <lineage>
        <taxon>Bacteria</taxon>
        <taxon>Pseudomonadati</taxon>
        <taxon>Bacteroidota</taxon>
        <taxon>Sphingobacteriia</taxon>
        <taxon>Sphingobacteriales</taxon>
        <taxon>Sphingobacteriaceae</taxon>
        <taxon>Sphingobacterium</taxon>
    </lineage>
</organism>
<gene>
    <name evidence="5" type="ORF">SAMN05660206_10316</name>
</gene>
<dbReference type="GO" id="GO:0000160">
    <property type="term" value="P:phosphorelay signal transduction system"/>
    <property type="evidence" value="ECO:0007669"/>
    <property type="project" value="InterPro"/>
</dbReference>
<protein>
    <submittedName>
        <fullName evidence="5">DNA-binding response regulator, NarL/FixJ family, contains REC and HTH domains</fullName>
    </submittedName>
</protein>
<keyword evidence="1 5" id="KW-0238">DNA-binding</keyword>
<dbReference type="Pfam" id="PF00196">
    <property type="entry name" value="GerE"/>
    <property type="match status" value="1"/>
</dbReference>
<sequence length="200" mass="22452">MNKQILIVEDEIIIANSIKLHLESSGLQAEIATTPEEASILLADKTFDLVLSDINLRHEIDGITLVQEFVPKHVPIIFLTAYSDTETLRKAELSMPYAYLLKPFHKDQLLLTINLSIARAHKRSILSSLATKRTTEDIVLSIREIEIVQCVAQGKTTAEIADELFISPQTVATHRKNILQKCGCRNVIELIALAIEKDWL</sequence>
<dbReference type="PROSITE" id="PS50043">
    <property type="entry name" value="HTH_LUXR_2"/>
    <property type="match status" value="1"/>
</dbReference>
<dbReference type="RefSeq" id="WP_170852590.1">
    <property type="nucleotide sequence ID" value="NZ_FOZZ01000003.1"/>
</dbReference>
<dbReference type="AlphaFoldDB" id="A0A1I6R1E9"/>
<dbReference type="EMBL" id="FOZZ01000003">
    <property type="protein sequence ID" value="SFS58492.1"/>
    <property type="molecule type" value="Genomic_DNA"/>
</dbReference>
<reference evidence="5 6" key="1">
    <citation type="submission" date="2016-10" db="EMBL/GenBank/DDBJ databases">
        <authorList>
            <person name="de Groot N.N."/>
        </authorList>
    </citation>
    <scope>NUCLEOTIDE SEQUENCE [LARGE SCALE GENOMIC DNA]</scope>
    <source>
        <strain evidence="5 6">DSM 22789</strain>
    </source>
</reference>
<keyword evidence="6" id="KW-1185">Reference proteome</keyword>
<dbReference type="SMART" id="SM00421">
    <property type="entry name" value="HTH_LUXR"/>
    <property type="match status" value="1"/>
</dbReference>
<dbReference type="PANTHER" id="PTHR43214:SF44">
    <property type="entry name" value="TWO-COMPONENT RESPONSE REGULATOR"/>
    <property type="match status" value="1"/>
</dbReference>